<name>K0UE97_MYCVA</name>
<dbReference type="RefSeq" id="WP_003932850.1">
    <property type="nucleotide sequence ID" value="NZ_JH814697.1"/>
</dbReference>
<sequence length="99" mass="10521">MKKFSIATVIAALLSTAIIGVAAPVQAVPHGANAQDTISQLEAEGNHVVVHRLSDRPLSEAVVVGINECGSLHTTVHDNIHGHTQQHHRAGSVYYLDVE</sequence>
<proteinExistence type="predicted"/>
<protein>
    <recommendedName>
        <fullName evidence="4">DUF732 domain-containing protein</fullName>
    </recommendedName>
</protein>
<accession>K0UE97</accession>
<organism evidence="2 3">
    <name type="scientific">Mycolicibacterium vaccae ATCC 25954</name>
    <dbReference type="NCBI Taxonomy" id="1194972"/>
    <lineage>
        <taxon>Bacteria</taxon>
        <taxon>Bacillati</taxon>
        <taxon>Actinomycetota</taxon>
        <taxon>Actinomycetes</taxon>
        <taxon>Mycobacteriales</taxon>
        <taxon>Mycobacteriaceae</taxon>
        <taxon>Mycolicibacterium</taxon>
    </lineage>
</organism>
<reference evidence="2 3" key="1">
    <citation type="journal article" date="2012" name="J. Bacteriol.">
        <title>Complete Genome Sequence of Mycobacterium vaccae Type Strain ATCC 25954.</title>
        <authorList>
            <person name="Ho Y.S."/>
            <person name="Adroub S.A."/>
            <person name="Abadi M."/>
            <person name="Al Alwan B."/>
            <person name="Alkhateeb R."/>
            <person name="Gao G."/>
            <person name="Ragab A."/>
            <person name="Ali S."/>
            <person name="van Soolingen D."/>
            <person name="Bitter W."/>
            <person name="Pain A."/>
            <person name="Abdallah A.M."/>
        </authorList>
    </citation>
    <scope>NUCLEOTIDE SEQUENCE [LARGE SCALE GENOMIC DNA]</scope>
    <source>
        <strain evidence="2 3">ATCC 25954</strain>
    </source>
</reference>
<dbReference type="AlphaFoldDB" id="K0UE97"/>
<keyword evidence="3" id="KW-1185">Reference proteome</keyword>
<keyword evidence="1" id="KW-0732">Signal</keyword>
<dbReference type="EMBL" id="ALQA01000077">
    <property type="protein sequence ID" value="EJZ05582.1"/>
    <property type="molecule type" value="Genomic_DNA"/>
</dbReference>
<dbReference type="HOGENOM" id="CLU_161321_3_1_11"/>
<evidence type="ECO:0000256" key="1">
    <source>
        <dbReference type="SAM" id="SignalP"/>
    </source>
</evidence>
<dbReference type="PATRIC" id="fig|1194972.3.peg.4956"/>
<evidence type="ECO:0000313" key="3">
    <source>
        <dbReference type="Proteomes" id="UP000006072"/>
    </source>
</evidence>
<comment type="caution">
    <text evidence="2">The sequence shown here is derived from an EMBL/GenBank/DDBJ whole genome shotgun (WGS) entry which is preliminary data.</text>
</comment>
<feature type="signal peptide" evidence="1">
    <location>
        <begin position="1"/>
        <end position="27"/>
    </location>
</feature>
<evidence type="ECO:0008006" key="4">
    <source>
        <dbReference type="Google" id="ProtNLM"/>
    </source>
</evidence>
<gene>
    <name evidence="2" type="ORF">MVAC_24900</name>
</gene>
<dbReference type="Proteomes" id="UP000006072">
    <property type="component" value="Unassembled WGS sequence"/>
</dbReference>
<evidence type="ECO:0000313" key="2">
    <source>
        <dbReference type="EMBL" id="EJZ05582.1"/>
    </source>
</evidence>
<feature type="chain" id="PRO_5038892225" description="DUF732 domain-containing protein" evidence="1">
    <location>
        <begin position="28"/>
        <end position="99"/>
    </location>
</feature>